<organism evidence="3 5">
    <name type="scientific">Polarella glacialis</name>
    <name type="common">Dinoflagellate</name>
    <dbReference type="NCBI Taxonomy" id="89957"/>
    <lineage>
        <taxon>Eukaryota</taxon>
        <taxon>Sar</taxon>
        <taxon>Alveolata</taxon>
        <taxon>Dinophyceae</taxon>
        <taxon>Suessiales</taxon>
        <taxon>Suessiaceae</taxon>
        <taxon>Polarella</taxon>
    </lineage>
</organism>
<dbReference type="Proteomes" id="UP000626109">
    <property type="component" value="Unassembled WGS sequence"/>
</dbReference>
<reference evidence="3" key="1">
    <citation type="submission" date="2021-02" db="EMBL/GenBank/DDBJ databases">
        <authorList>
            <person name="Dougan E. K."/>
            <person name="Rhodes N."/>
            <person name="Thang M."/>
            <person name="Chan C."/>
        </authorList>
    </citation>
    <scope>NUCLEOTIDE SEQUENCE</scope>
</reference>
<proteinExistence type="predicted"/>
<dbReference type="Pfam" id="PF07534">
    <property type="entry name" value="TLD"/>
    <property type="match status" value="1"/>
</dbReference>
<dbReference type="AlphaFoldDB" id="A0A813GTT0"/>
<evidence type="ECO:0000259" key="2">
    <source>
        <dbReference type="Pfam" id="PF07534"/>
    </source>
</evidence>
<keyword evidence="5" id="KW-1185">Reference proteome</keyword>
<feature type="domain" description="TLDc" evidence="2">
    <location>
        <begin position="61"/>
        <end position="118"/>
    </location>
</feature>
<evidence type="ECO:0000313" key="4">
    <source>
        <dbReference type="EMBL" id="CAE8650213.1"/>
    </source>
</evidence>
<dbReference type="EMBL" id="CAJNNV010029479">
    <property type="protein sequence ID" value="CAE8628749.1"/>
    <property type="molecule type" value="Genomic_DNA"/>
</dbReference>
<accession>A0A813GTT0</accession>
<feature type="non-terminal residue" evidence="3">
    <location>
        <position position="1"/>
    </location>
</feature>
<evidence type="ECO:0000313" key="3">
    <source>
        <dbReference type="EMBL" id="CAE8628749.1"/>
    </source>
</evidence>
<comment type="caution">
    <text evidence="3">The sequence shown here is derived from an EMBL/GenBank/DDBJ whole genome shotgun (WGS) entry which is preliminary data.</text>
</comment>
<evidence type="ECO:0000313" key="5">
    <source>
        <dbReference type="Proteomes" id="UP000654075"/>
    </source>
</evidence>
<dbReference type="Proteomes" id="UP000654075">
    <property type="component" value="Unassembled WGS sequence"/>
</dbReference>
<sequence length="123" mass="12931">ATGDEAAAVEDEGLREAPGSAGSEAVQDPLCSSQCPPAPGPTGPGRPAESRLDVHWAVPSRNRIIQWSDSKMLGMGSAMVVCDDFLRGRSTDCEVFGSSPLSTSSDFIIRDFECWHVGCSSDG</sequence>
<dbReference type="InterPro" id="IPR006571">
    <property type="entry name" value="TLDc_dom"/>
</dbReference>
<dbReference type="EMBL" id="CAJNNW010008613">
    <property type="protein sequence ID" value="CAE8650213.1"/>
    <property type="molecule type" value="Genomic_DNA"/>
</dbReference>
<feature type="region of interest" description="Disordered" evidence="1">
    <location>
        <begin position="1"/>
        <end position="50"/>
    </location>
</feature>
<name>A0A813GTT0_POLGL</name>
<evidence type="ECO:0000256" key="1">
    <source>
        <dbReference type="SAM" id="MobiDB-lite"/>
    </source>
</evidence>
<protein>
    <recommendedName>
        <fullName evidence="2">TLDc domain-containing protein</fullName>
    </recommendedName>
</protein>
<gene>
    <name evidence="3" type="ORF">PGLA1383_LOCUS45354</name>
    <name evidence="4" type="ORF">PGLA2088_LOCUS8087</name>
</gene>